<dbReference type="AlphaFoldDB" id="A0A6J4UP79"/>
<evidence type="ECO:0000256" key="1">
    <source>
        <dbReference type="SAM" id="MobiDB-lite"/>
    </source>
</evidence>
<reference evidence="2" key="1">
    <citation type="submission" date="2020-02" db="EMBL/GenBank/DDBJ databases">
        <authorList>
            <person name="Meier V. D."/>
        </authorList>
    </citation>
    <scope>NUCLEOTIDE SEQUENCE</scope>
    <source>
        <strain evidence="2">AVDCRST_MAG19</strain>
    </source>
</reference>
<dbReference type="EMBL" id="CADCWL010000053">
    <property type="protein sequence ID" value="CAA9556148.1"/>
    <property type="molecule type" value="Genomic_DNA"/>
</dbReference>
<name>A0A6J4UP79_9BACT</name>
<organism evidence="2">
    <name type="scientific">uncultured Thermomicrobiales bacterium</name>
    <dbReference type="NCBI Taxonomy" id="1645740"/>
    <lineage>
        <taxon>Bacteria</taxon>
        <taxon>Pseudomonadati</taxon>
        <taxon>Thermomicrobiota</taxon>
        <taxon>Thermomicrobia</taxon>
        <taxon>Thermomicrobiales</taxon>
        <taxon>environmental samples</taxon>
    </lineage>
</organism>
<proteinExistence type="predicted"/>
<gene>
    <name evidence="2" type="ORF">AVDCRST_MAG19-1234</name>
</gene>
<sequence length="44" mass="4709">MDGRRRRPPWGPPVGPVPGQTELRPIEAVGDYGTGINGRVGPSR</sequence>
<evidence type="ECO:0000313" key="2">
    <source>
        <dbReference type="EMBL" id="CAA9556148.1"/>
    </source>
</evidence>
<protein>
    <submittedName>
        <fullName evidence="2">Uncharacterized protein</fullName>
    </submittedName>
</protein>
<accession>A0A6J4UP79</accession>
<feature type="region of interest" description="Disordered" evidence="1">
    <location>
        <begin position="1"/>
        <end position="44"/>
    </location>
</feature>